<dbReference type="AlphaFoldDB" id="W7BGR8"/>
<dbReference type="Proteomes" id="UP000019254">
    <property type="component" value="Unassembled WGS sequence"/>
</dbReference>
<evidence type="ECO:0000313" key="3">
    <source>
        <dbReference type="Proteomes" id="UP000019254"/>
    </source>
</evidence>
<dbReference type="PATRIC" id="fig|1265820.5.peg.3720"/>
<evidence type="ECO:0000313" key="2">
    <source>
        <dbReference type="EMBL" id="EUJ24010.1"/>
    </source>
</evidence>
<dbReference type="GO" id="GO:0030313">
    <property type="term" value="C:cell envelope"/>
    <property type="evidence" value="ECO:0007669"/>
    <property type="project" value="UniProtKB-SubCell"/>
</dbReference>
<gene>
    <name evidence="2" type="ORF">PCORN_18886</name>
</gene>
<sequence>MEGWIWNDNGTERLWDFATTTMPDQDVALEPKWSANTYQLTYDGNGADEHTLVPVDQVFTVEEPLQVAGPATLVKTGYHFTGWNLKADGTGESYSTGQSISETNDVTLYAQWAANKYTIRFELNGGDSEIPVAQVLRVENT</sequence>
<dbReference type="RefSeq" id="WP_036082641.1">
    <property type="nucleotide sequence ID" value="NZ_AODE01000057.1"/>
</dbReference>
<dbReference type="STRING" id="1265820.PCORN_18886"/>
<name>W7BGR8_9LIST</name>
<reference evidence="2 3" key="1">
    <citation type="journal article" date="2014" name="Int. J. Syst. Evol. Microbiol.">
        <title>Listeria floridensis sp. nov., Listeria aquatica sp. nov., Listeria cornellensis sp. nov., Listeria riparia sp. nov. and Listeria grandensis sp. nov., from agricultural and natural environments.</title>
        <authorList>
            <person name="den Bakker H.C."/>
            <person name="Warchocki S."/>
            <person name="Wright E.M."/>
            <person name="Allred A.F."/>
            <person name="Ahlstrom C."/>
            <person name="Manuel C.S."/>
            <person name="Stasiewicz M.J."/>
            <person name="Burrell A."/>
            <person name="Roof S."/>
            <person name="Strawn L."/>
            <person name="Fortes E.D."/>
            <person name="Nightingale K.K."/>
            <person name="Kephart D."/>
            <person name="Wiedmann M."/>
        </authorList>
    </citation>
    <scope>NUCLEOTIDE SEQUENCE [LARGE SCALE GENOMIC DNA]</scope>
    <source>
        <strain evidence="3">FSL F6-969</strain>
    </source>
</reference>
<dbReference type="Pfam" id="PF09479">
    <property type="entry name" value="Flg_new"/>
    <property type="match status" value="1"/>
</dbReference>
<organism evidence="2 3">
    <name type="scientific">Listeria cornellensis FSL F6-0969</name>
    <dbReference type="NCBI Taxonomy" id="1265820"/>
    <lineage>
        <taxon>Bacteria</taxon>
        <taxon>Bacillati</taxon>
        <taxon>Bacillota</taxon>
        <taxon>Bacilli</taxon>
        <taxon>Bacillales</taxon>
        <taxon>Listeriaceae</taxon>
        <taxon>Listeria</taxon>
    </lineage>
</organism>
<dbReference type="InterPro" id="IPR042229">
    <property type="entry name" value="Listeria/Bacterioides_rpt_sf"/>
</dbReference>
<accession>W7BGR8</accession>
<dbReference type="Gene3D" id="2.60.40.4270">
    <property type="entry name" value="Listeria-Bacteroides repeat domain"/>
    <property type="match status" value="1"/>
</dbReference>
<protein>
    <submittedName>
        <fullName evidence="2">Cell wall/surface repeat protein</fullName>
    </submittedName>
</protein>
<comment type="subcellular location">
    <subcellularLocation>
        <location evidence="1">Cell envelope</location>
    </subcellularLocation>
</comment>
<comment type="caution">
    <text evidence="2">The sequence shown here is derived from an EMBL/GenBank/DDBJ whole genome shotgun (WGS) entry which is preliminary data.</text>
</comment>
<proteinExistence type="predicted"/>
<keyword evidence="3" id="KW-1185">Reference proteome</keyword>
<dbReference type="InterPro" id="IPR013378">
    <property type="entry name" value="InlB-like_B-rpt"/>
</dbReference>
<dbReference type="EMBL" id="AODE01000057">
    <property type="protein sequence ID" value="EUJ24010.1"/>
    <property type="molecule type" value="Genomic_DNA"/>
</dbReference>
<evidence type="ECO:0000256" key="1">
    <source>
        <dbReference type="ARBA" id="ARBA00004196"/>
    </source>
</evidence>
<dbReference type="OrthoDB" id="2364935at2"/>
<dbReference type="NCBIfam" id="TIGR02543">
    <property type="entry name" value="List_Bact_rpt"/>
    <property type="match status" value="1"/>
</dbReference>